<comment type="caution">
    <text evidence="2">The sequence shown here is derived from an EMBL/GenBank/DDBJ whole genome shotgun (WGS) entry which is preliminary data.</text>
</comment>
<reference evidence="2 3" key="1">
    <citation type="submission" date="2014-08" db="EMBL/GenBank/DDBJ databases">
        <title>Methylacidiphilum kamchatkense strain Kam1 draft genome sequence.</title>
        <authorList>
            <person name="Birkeland N.-K."/>
            <person name="Erikstad H.A."/>
        </authorList>
    </citation>
    <scope>NUCLEOTIDE SEQUENCE [LARGE SCALE GENOMIC DNA]</scope>
    <source>
        <strain evidence="2 3">Kam1</strain>
    </source>
</reference>
<dbReference type="PANTHER" id="PTHR31157:SF1">
    <property type="entry name" value="SCP DOMAIN-CONTAINING PROTEIN"/>
    <property type="match status" value="1"/>
</dbReference>
<feature type="domain" description="SCP" evidence="1">
    <location>
        <begin position="68"/>
        <end position="177"/>
    </location>
</feature>
<dbReference type="CDD" id="cd05379">
    <property type="entry name" value="CAP_bacterial"/>
    <property type="match status" value="1"/>
</dbReference>
<dbReference type="InterPro" id="IPR014044">
    <property type="entry name" value="CAP_dom"/>
</dbReference>
<dbReference type="Proteomes" id="UP000031594">
    <property type="component" value="Unassembled WGS sequence"/>
</dbReference>
<keyword evidence="3" id="KW-1185">Reference proteome</keyword>
<dbReference type="EMBL" id="JQNX01000004">
    <property type="protein sequence ID" value="KIE58569.1"/>
    <property type="molecule type" value="Genomic_DNA"/>
</dbReference>
<organism evidence="2 3">
    <name type="scientific">Methylacidiphilum kamchatkense Kam1</name>
    <dbReference type="NCBI Taxonomy" id="1202785"/>
    <lineage>
        <taxon>Bacteria</taxon>
        <taxon>Pseudomonadati</taxon>
        <taxon>Verrucomicrobiota</taxon>
        <taxon>Methylacidiphilae</taxon>
        <taxon>Methylacidiphilales</taxon>
        <taxon>Methylacidiphilaceae</taxon>
        <taxon>Methylacidiphilum (ex Ratnadevi et al. 2023)</taxon>
    </lineage>
</organism>
<evidence type="ECO:0000313" key="3">
    <source>
        <dbReference type="Proteomes" id="UP000031594"/>
    </source>
</evidence>
<dbReference type="Pfam" id="PF00188">
    <property type="entry name" value="CAP"/>
    <property type="match status" value="1"/>
</dbReference>
<dbReference type="SUPFAM" id="SSF55797">
    <property type="entry name" value="PR-1-like"/>
    <property type="match status" value="1"/>
</dbReference>
<evidence type="ECO:0000259" key="1">
    <source>
        <dbReference type="Pfam" id="PF00188"/>
    </source>
</evidence>
<dbReference type="Gene3D" id="3.40.33.10">
    <property type="entry name" value="CAP"/>
    <property type="match status" value="1"/>
</dbReference>
<gene>
    <name evidence="2" type="ORF">A946_06760</name>
</gene>
<dbReference type="InterPro" id="IPR035940">
    <property type="entry name" value="CAP_sf"/>
</dbReference>
<sequence>MSCLCILSFLTNYELPTKENSFLKAKIPDILFNFNFFPSAFALENSLPTSKEAPPFSLTEFREKTLFLINRFRKDQHLSALRLSPELNGISQQWAEHIAQQRKLVHRSLNSLKEITQREGWSLINENLHYSTAGADPEETVEAWKKSPGHRKNLLDESIQIAGIGAAFADNEGYVVFNGAAIKQMNGNSPSSLPHFLRKIFPKSQERDEDPE</sequence>
<dbReference type="RefSeq" id="WP_039721524.1">
    <property type="nucleotide sequence ID" value="NZ_JQNX01000004.1"/>
</dbReference>
<dbReference type="PANTHER" id="PTHR31157">
    <property type="entry name" value="SCP DOMAIN-CONTAINING PROTEIN"/>
    <property type="match status" value="1"/>
</dbReference>
<evidence type="ECO:0000313" key="2">
    <source>
        <dbReference type="EMBL" id="KIE58569.1"/>
    </source>
</evidence>
<protein>
    <recommendedName>
        <fullName evidence="1">SCP domain-containing protein</fullName>
    </recommendedName>
</protein>
<name>A0ABR4ZWG3_9BACT</name>
<proteinExistence type="predicted"/>
<accession>A0ABR4ZWG3</accession>